<evidence type="ECO:0000313" key="4">
    <source>
        <dbReference type="Proteomes" id="UP001055219"/>
    </source>
</evidence>
<feature type="domain" description="LITAF" evidence="2">
    <location>
        <begin position="90"/>
        <end position="149"/>
    </location>
</feature>
<comment type="caution">
    <text evidence="3">The sequence shown here is derived from an EMBL/GenBank/DDBJ whole genome shotgun (WGS) entry which is preliminary data.</text>
</comment>
<dbReference type="EMBL" id="JAGIXG020000074">
    <property type="protein sequence ID" value="KAI6778290.1"/>
    <property type="molecule type" value="Genomic_DNA"/>
</dbReference>
<dbReference type="InterPro" id="IPR006629">
    <property type="entry name" value="LITAF"/>
</dbReference>
<name>A0A9P9XVN8_9HYPO</name>
<dbReference type="GeneID" id="75834939"/>
<dbReference type="Pfam" id="PF10601">
    <property type="entry name" value="zf-LITAF-like"/>
    <property type="match status" value="1"/>
</dbReference>
<accession>A0A9P9XVN8</accession>
<dbReference type="OrthoDB" id="4768206at2759"/>
<keyword evidence="4" id="KW-1185">Reference proteome</keyword>
<sequence length="164" mass="18223">MSKVDTGAAPPQAGDWPPGYVPGQGFVEKPQAPGSQSVVPQDPFVDRPQDSHSGATAGTPSGAPNDAPNGAAGLEPVDRTIVPIEKLDVRPQWVHCPHCNQDTQTRIQGRSEGKAKFMDVFWWPLPNRRHWWEKTHWYCLKCDKELAMQKYGKELQITAQEAQK</sequence>
<reference evidence="3" key="1">
    <citation type="journal article" date="2021" name="J Fungi (Basel)">
        <title>Genomic and Metabolomic Analyses of the Marine Fungus Emericellopsis cladophorae: Insights into Saltwater Adaptability Mechanisms and Its Biosynthetic Potential.</title>
        <authorList>
            <person name="Goncalves M.F.M."/>
            <person name="Hilario S."/>
            <person name="Van de Peer Y."/>
            <person name="Esteves A.C."/>
            <person name="Alves A."/>
        </authorList>
    </citation>
    <scope>NUCLEOTIDE SEQUENCE</scope>
    <source>
        <strain evidence="3">MUM 19.33</strain>
    </source>
</reference>
<organism evidence="3 4">
    <name type="scientific">Emericellopsis cladophorae</name>
    <dbReference type="NCBI Taxonomy" id="2686198"/>
    <lineage>
        <taxon>Eukaryota</taxon>
        <taxon>Fungi</taxon>
        <taxon>Dikarya</taxon>
        <taxon>Ascomycota</taxon>
        <taxon>Pezizomycotina</taxon>
        <taxon>Sordariomycetes</taxon>
        <taxon>Hypocreomycetidae</taxon>
        <taxon>Hypocreales</taxon>
        <taxon>Bionectriaceae</taxon>
        <taxon>Emericellopsis</taxon>
    </lineage>
</organism>
<evidence type="ECO:0000256" key="1">
    <source>
        <dbReference type="SAM" id="MobiDB-lite"/>
    </source>
</evidence>
<dbReference type="AlphaFoldDB" id="A0A9P9XVN8"/>
<feature type="compositionally biased region" description="Low complexity" evidence="1">
    <location>
        <begin position="62"/>
        <end position="73"/>
    </location>
</feature>
<gene>
    <name evidence="3" type="ORF">J7T54_008468</name>
</gene>
<dbReference type="RefSeq" id="XP_051359146.1">
    <property type="nucleotide sequence ID" value="XM_051509878.1"/>
</dbReference>
<dbReference type="Proteomes" id="UP001055219">
    <property type="component" value="Unassembled WGS sequence"/>
</dbReference>
<proteinExistence type="predicted"/>
<evidence type="ECO:0000313" key="3">
    <source>
        <dbReference type="EMBL" id="KAI6778290.1"/>
    </source>
</evidence>
<feature type="region of interest" description="Disordered" evidence="1">
    <location>
        <begin position="1"/>
        <end position="78"/>
    </location>
</feature>
<protein>
    <recommendedName>
        <fullName evidence="2">LITAF domain-containing protein</fullName>
    </recommendedName>
</protein>
<evidence type="ECO:0000259" key="2">
    <source>
        <dbReference type="Pfam" id="PF10601"/>
    </source>
</evidence>
<reference evidence="3" key="2">
    <citation type="submission" date="2022-07" db="EMBL/GenBank/DDBJ databases">
        <authorList>
            <person name="Goncalves M.F.M."/>
            <person name="Hilario S."/>
            <person name="Van De Peer Y."/>
            <person name="Esteves A.C."/>
            <person name="Alves A."/>
        </authorList>
    </citation>
    <scope>NUCLEOTIDE SEQUENCE</scope>
    <source>
        <strain evidence="3">MUM 19.33</strain>
    </source>
</reference>